<accession>A0AAV5V4Q8</accession>
<feature type="non-terminal residue" evidence="2">
    <location>
        <position position="1"/>
    </location>
</feature>
<dbReference type="EMBL" id="BTSY01000002">
    <property type="protein sequence ID" value="GMT13731.1"/>
    <property type="molecule type" value="Genomic_DNA"/>
</dbReference>
<dbReference type="GO" id="GO:0030496">
    <property type="term" value="C:midbody"/>
    <property type="evidence" value="ECO:0007669"/>
    <property type="project" value="TreeGrafter"/>
</dbReference>
<dbReference type="InterPro" id="IPR000198">
    <property type="entry name" value="RhoGAP_dom"/>
</dbReference>
<dbReference type="PROSITE" id="PS50238">
    <property type="entry name" value="RHOGAP"/>
    <property type="match status" value="1"/>
</dbReference>
<proteinExistence type="predicted"/>
<dbReference type="GO" id="GO:0097149">
    <property type="term" value="C:centralspindlin complex"/>
    <property type="evidence" value="ECO:0007669"/>
    <property type="project" value="TreeGrafter"/>
</dbReference>
<keyword evidence="3" id="KW-1185">Reference proteome</keyword>
<dbReference type="PANTHER" id="PTHR46199">
    <property type="entry name" value="RAC GTPASE-ACTIVATING PROTEIN 1"/>
    <property type="match status" value="1"/>
</dbReference>
<evidence type="ECO:0000313" key="2">
    <source>
        <dbReference type="EMBL" id="GMT13731.1"/>
    </source>
</evidence>
<dbReference type="Pfam" id="PF00620">
    <property type="entry name" value="RhoGAP"/>
    <property type="match status" value="1"/>
</dbReference>
<dbReference type="Gene3D" id="1.10.555.10">
    <property type="entry name" value="Rho GTPase activation protein"/>
    <property type="match status" value="1"/>
</dbReference>
<sequence>QVEFILRHFDSVNLSQIDPYLLAECVKAILLRIQEPLIPRNHVDDFLGLLNCEDSESALRGCLNDLAHANRDTLCFMMDHWKRVLAHSLHNGLTISSFATVLAPIVVGFRNEHESIAVMEYLL</sequence>
<dbReference type="PANTHER" id="PTHR46199:SF3">
    <property type="entry name" value="RAC GTPASE-ACTIVATING PROTEIN 1"/>
    <property type="match status" value="1"/>
</dbReference>
<protein>
    <recommendedName>
        <fullName evidence="1">Rho-GAP domain-containing protein</fullName>
    </recommendedName>
</protein>
<gene>
    <name evidence="2" type="ORF">PFISCL1PPCAC_5028</name>
</gene>
<reference evidence="2" key="1">
    <citation type="submission" date="2023-10" db="EMBL/GenBank/DDBJ databases">
        <title>Genome assembly of Pristionchus species.</title>
        <authorList>
            <person name="Yoshida K."/>
            <person name="Sommer R.J."/>
        </authorList>
    </citation>
    <scope>NUCLEOTIDE SEQUENCE</scope>
    <source>
        <strain evidence="2">RS5133</strain>
    </source>
</reference>
<dbReference type="GO" id="GO:0005096">
    <property type="term" value="F:GTPase activator activity"/>
    <property type="evidence" value="ECO:0007669"/>
    <property type="project" value="TreeGrafter"/>
</dbReference>
<dbReference type="InterPro" id="IPR008936">
    <property type="entry name" value="Rho_GTPase_activation_prot"/>
</dbReference>
<dbReference type="GO" id="GO:0005634">
    <property type="term" value="C:nucleus"/>
    <property type="evidence" value="ECO:0007669"/>
    <property type="project" value="TreeGrafter"/>
</dbReference>
<organism evidence="2 3">
    <name type="scientific">Pristionchus fissidentatus</name>
    <dbReference type="NCBI Taxonomy" id="1538716"/>
    <lineage>
        <taxon>Eukaryota</taxon>
        <taxon>Metazoa</taxon>
        <taxon>Ecdysozoa</taxon>
        <taxon>Nematoda</taxon>
        <taxon>Chromadorea</taxon>
        <taxon>Rhabditida</taxon>
        <taxon>Rhabditina</taxon>
        <taxon>Diplogasteromorpha</taxon>
        <taxon>Diplogasteroidea</taxon>
        <taxon>Neodiplogasteridae</taxon>
        <taxon>Pristionchus</taxon>
    </lineage>
</organism>
<dbReference type="GO" id="GO:0032154">
    <property type="term" value="C:cleavage furrow"/>
    <property type="evidence" value="ECO:0007669"/>
    <property type="project" value="TreeGrafter"/>
</dbReference>
<name>A0AAV5V4Q8_9BILA</name>
<dbReference type="GO" id="GO:0007266">
    <property type="term" value="P:Rho protein signal transduction"/>
    <property type="evidence" value="ECO:0007669"/>
    <property type="project" value="TreeGrafter"/>
</dbReference>
<dbReference type="GO" id="GO:0051256">
    <property type="term" value="P:mitotic spindle midzone assembly"/>
    <property type="evidence" value="ECO:0007669"/>
    <property type="project" value="TreeGrafter"/>
</dbReference>
<dbReference type="SUPFAM" id="SSF48350">
    <property type="entry name" value="GTPase activation domain, GAP"/>
    <property type="match status" value="1"/>
</dbReference>
<evidence type="ECO:0000313" key="3">
    <source>
        <dbReference type="Proteomes" id="UP001432322"/>
    </source>
</evidence>
<dbReference type="AlphaFoldDB" id="A0AAV5V4Q8"/>
<dbReference type="Proteomes" id="UP001432322">
    <property type="component" value="Unassembled WGS sequence"/>
</dbReference>
<dbReference type="GO" id="GO:0051233">
    <property type="term" value="C:spindle midzone"/>
    <property type="evidence" value="ECO:0007669"/>
    <property type="project" value="TreeGrafter"/>
</dbReference>
<feature type="non-terminal residue" evidence="2">
    <location>
        <position position="123"/>
    </location>
</feature>
<dbReference type="GO" id="GO:0000281">
    <property type="term" value="P:mitotic cytokinesis"/>
    <property type="evidence" value="ECO:0007669"/>
    <property type="project" value="TreeGrafter"/>
</dbReference>
<comment type="caution">
    <text evidence="2">The sequence shown here is derived from an EMBL/GenBank/DDBJ whole genome shotgun (WGS) entry which is preliminary data.</text>
</comment>
<evidence type="ECO:0000259" key="1">
    <source>
        <dbReference type="PROSITE" id="PS50238"/>
    </source>
</evidence>
<feature type="domain" description="Rho-GAP" evidence="1">
    <location>
        <begin position="1"/>
        <end position="123"/>
    </location>
</feature>